<sequence>MENLFGNLAFDPLLPTPWIYGLAILVFIASIAAGAGRLRSQFTRLTAGLFLLIGVLNPQALEEDRKTLPDTVIVIEDQSDSMTFGNRSETRDTISADLKAKFRADGQLDIISISVPQNDDGTLLAAALTDALAAAPSDRLAGVVALTDGRAHDITDAVSTYLPEGVPFHSLIIGAADARDRRILATKAPKFGVVGEQAEFEILVDDPGYEGQRARIELKLNGTVKARFPITIGRALSVPLEIERRGSNTVELNVESVEGELTLNNNLFVSEIQGVRDRLRVLLITGEPHSGGRAWRNLLKSDPALDLVQFTILTSSNKFRNARENELSLIPFPTRQLFEERLDEFDLIIFDQYERRSIPQRGGRSRPTIPPQYYQNITRYVENGGALLLATGPAFATQASLYRTPLVNVLPSRPTGEILTGAFRPELNEKGRRHPITADFAGTEDQSWGPWYRAIDNDPISGDVLMDGPDGVPLFVIDKVREGRVAMLMSDQAWLWAKGHNGGGPYREMFRRTAHWLMGEPELDADILSAVRDGDDIIITRRSLDDVDAPVDVTAPDGTQSRVELDRVAPGLYRATIPLSGQGAYRLSNDGISTITAVGALNPKEYANLLPTPDILEPLSIGTGGGVFSVGSDPSTLPAIQRPSSGRATSGTDWIGLVAHDAYTVTQSRRTPLAPGLFLFAFFFVFVIWAWRREGQ</sequence>
<keyword evidence="1" id="KW-1133">Transmembrane helix</keyword>
<keyword evidence="1" id="KW-0812">Transmembrane</keyword>
<feature type="transmembrane region" description="Helical" evidence="1">
    <location>
        <begin position="18"/>
        <end position="35"/>
    </location>
</feature>
<feature type="transmembrane region" description="Helical" evidence="1">
    <location>
        <begin position="673"/>
        <end position="691"/>
    </location>
</feature>
<dbReference type="AlphaFoldDB" id="A0A918NF40"/>
<dbReference type="Gene3D" id="3.40.50.880">
    <property type="match status" value="1"/>
</dbReference>
<comment type="caution">
    <text evidence="2">The sequence shown here is derived from an EMBL/GenBank/DDBJ whole genome shotgun (WGS) entry which is preliminary data.</text>
</comment>
<dbReference type="InterPro" id="IPR029062">
    <property type="entry name" value="Class_I_gatase-like"/>
</dbReference>
<evidence type="ECO:0000313" key="2">
    <source>
        <dbReference type="EMBL" id="GGX62557.1"/>
    </source>
</evidence>
<name>A0A918NF40_9PROT</name>
<dbReference type="EMBL" id="BMYV01000001">
    <property type="protein sequence ID" value="GGX62557.1"/>
    <property type="molecule type" value="Genomic_DNA"/>
</dbReference>
<reference evidence="2 3" key="1">
    <citation type="journal article" date="2014" name="Int. J. Syst. Evol. Microbiol.">
        <title>Complete genome sequence of Corynebacterium casei LMG S-19264T (=DSM 44701T), isolated from a smear-ripened cheese.</title>
        <authorList>
            <consortium name="US DOE Joint Genome Institute (JGI-PGF)"/>
            <person name="Walter F."/>
            <person name="Albersmeier A."/>
            <person name="Kalinowski J."/>
            <person name="Ruckert C."/>
        </authorList>
    </citation>
    <scope>NUCLEOTIDE SEQUENCE [LARGE SCALE GENOMIC DNA]</scope>
    <source>
        <strain evidence="2 3">KCTC 23968</strain>
    </source>
</reference>
<dbReference type="RefSeq" id="WP_189582328.1">
    <property type="nucleotide sequence ID" value="NZ_BMYV01000001.1"/>
</dbReference>
<proteinExistence type="predicted"/>
<dbReference type="PANTHER" id="PTHR37947">
    <property type="entry name" value="BLL2462 PROTEIN"/>
    <property type="match status" value="1"/>
</dbReference>
<dbReference type="PANTHER" id="PTHR37947:SF1">
    <property type="entry name" value="BLL2462 PROTEIN"/>
    <property type="match status" value="1"/>
</dbReference>
<gene>
    <name evidence="2" type="ORF">GCM10011309_10660</name>
</gene>
<keyword evidence="3" id="KW-1185">Reference proteome</keyword>
<evidence type="ECO:0000313" key="3">
    <source>
        <dbReference type="Proteomes" id="UP000600865"/>
    </source>
</evidence>
<accession>A0A918NF40</accession>
<keyword evidence="1" id="KW-0472">Membrane</keyword>
<organism evidence="2 3">
    <name type="scientific">Litorimonas cladophorae</name>
    <dbReference type="NCBI Taxonomy" id="1220491"/>
    <lineage>
        <taxon>Bacteria</taxon>
        <taxon>Pseudomonadati</taxon>
        <taxon>Pseudomonadota</taxon>
        <taxon>Alphaproteobacteria</taxon>
        <taxon>Maricaulales</taxon>
        <taxon>Robiginitomaculaceae</taxon>
    </lineage>
</organism>
<protein>
    <submittedName>
        <fullName evidence="2">Membrane protein</fullName>
    </submittedName>
</protein>
<dbReference type="Proteomes" id="UP000600865">
    <property type="component" value="Unassembled WGS sequence"/>
</dbReference>
<dbReference type="SUPFAM" id="SSF52317">
    <property type="entry name" value="Class I glutamine amidotransferase-like"/>
    <property type="match status" value="1"/>
</dbReference>
<evidence type="ECO:0000256" key="1">
    <source>
        <dbReference type="SAM" id="Phobius"/>
    </source>
</evidence>